<proteinExistence type="predicted"/>
<reference evidence="3 4" key="1">
    <citation type="submission" date="2018-06" db="EMBL/GenBank/DDBJ databases">
        <title>Genomic Encyclopedia of Type Strains, Phase IV (KMG-IV): sequencing the most valuable type-strain genomes for metagenomic binning, comparative biology and taxonomic classification.</title>
        <authorList>
            <person name="Goeker M."/>
        </authorList>
    </citation>
    <scope>NUCLEOTIDE SEQUENCE [LARGE SCALE GENOMIC DNA]</scope>
    <source>
        <strain evidence="3 4">DSM 22112</strain>
    </source>
</reference>
<evidence type="ECO:0000259" key="1">
    <source>
        <dbReference type="PROSITE" id="PS51186"/>
    </source>
</evidence>
<comment type="caution">
    <text evidence="3">The sequence shown here is derived from an EMBL/GenBank/DDBJ whole genome shotgun (WGS) entry which is preliminary data.</text>
</comment>
<dbReference type="InterPro" id="IPR016181">
    <property type="entry name" value="Acyl_CoA_acyltransferase"/>
</dbReference>
<name>A0A366I6M4_9FIRM</name>
<dbReference type="InterPro" id="IPR031165">
    <property type="entry name" value="GNAT_YJDJ"/>
</dbReference>
<dbReference type="CDD" id="cd04301">
    <property type="entry name" value="NAT_SF"/>
    <property type="match status" value="1"/>
</dbReference>
<keyword evidence="4" id="KW-1185">Reference proteome</keyword>
<dbReference type="InterPro" id="IPR000182">
    <property type="entry name" value="GNAT_dom"/>
</dbReference>
<sequence length="84" mass="9723">MEKYTIKHLQNQNRFIITNEMGIEIGKLKYDVNNTDNFVILSTVITPDYRGQSLGEKLVQEALDYAKGNHFYVESICSFADKFI</sequence>
<organism evidence="3 4">
    <name type="scientific">Alkalibaculum bacchi</name>
    <dbReference type="NCBI Taxonomy" id="645887"/>
    <lineage>
        <taxon>Bacteria</taxon>
        <taxon>Bacillati</taxon>
        <taxon>Bacillota</taxon>
        <taxon>Clostridia</taxon>
        <taxon>Eubacteriales</taxon>
        <taxon>Eubacteriaceae</taxon>
        <taxon>Alkalibaculum</taxon>
    </lineage>
</organism>
<gene>
    <name evidence="3" type="ORF">DES36_10838</name>
</gene>
<feature type="domain" description="N-acetyltransferase" evidence="1">
    <location>
        <begin position="1"/>
        <end position="84"/>
    </location>
</feature>
<dbReference type="AlphaFoldDB" id="A0A366I6M4"/>
<dbReference type="InterPro" id="IPR045057">
    <property type="entry name" value="Gcn5-rel_NAT"/>
</dbReference>
<dbReference type="Pfam" id="PF14542">
    <property type="entry name" value="Acetyltransf_CG"/>
    <property type="match status" value="1"/>
</dbReference>
<evidence type="ECO:0000313" key="4">
    <source>
        <dbReference type="Proteomes" id="UP000253490"/>
    </source>
</evidence>
<evidence type="ECO:0000259" key="2">
    <source>
        <dbReference type="PROSITE" id="PS51729"/>
    </source>
</evidence>
<feature type="domain" description="N-acetyltransferase" evidence="2">
    <location>
        <begin position="7"/>
        <end position="84"/>
    </location>
</feature>
<accession>A0A366I6M4</accession>
<dbReference type="Proteomes" id="UP000253490">
    <property type="component" value="Unassembled WGS sequence"/>
</dbReference>
<dbReference type="PANTHER" id="PTHR31435">
    <property type="entry name" value="PROTEIN NATD1"/>
    <property type="match status" value="1"/>
</dbReference>
<protein>
    <submittedName>
        <fullName evidence="3">Uncharacterized protein</fullName>
    </submittedName>
</protein>
<dbReference type="PROSITE" id="PS51186">
    <property type="entry name" value="GNAT"/>
    <property type="match status" value="1"/>
</dbReference>
<dbReference type="OrthoDB" id="9793389at2"/>
<dbReference type="EMBL" id="QNRX01000008">
    <property type="protein sequence ID" value="RBP64423.1"/>
    <property type="molecule type" value="Genomic_DNA"/>
</dbReference>
<dbReference type="PROSITE" id="PS51729">
    <property type="entry name" value="GNAT_YJDJ"/>
    <property type="match status" value="1"/>
</dbReference>
<dbReference type="GO" id="GO:0016747">
    <property type="term" value="F:acyltransferase activity, transferring groups other than amino-acyl groups"/>
    <property type="evidence" value="ECO:0007669"/>
    <property type="project" value="InterPro"/>
</dbReference>
<dbReference type="PANTHER" id="PTHR31435:SF10">
    <property type="entry name" value="BSR4717 PROTEIN"/>
    <property type="match status" value="1"/>
</dbReference>
<dbReference type="SUPFAM" id="SSF55729">
    <property type="entry name" value="Acyl-CoA N-acyltransferases (Nat)"/>
    <property type="match status" value="1"/>
</dbReference>
<evidence type="ECO:0000313" key="3">
    <source>
        <dbReference type="EMBL" id="RBP64423.1"/>
    </source>
</evidence>
<dbReference type="RefSeq" id="WP_113920573.1">
    <property type="nucleotide sequence ID" value="NZ_QNRX01000008.1"/>
</dbReference>
<dbReference type="Gene3D" id="3.40.630.30">
    <property type="match status" value="1"/>
</dbReference>